<accession>A9V768</accession>
<keyword evidence="10" id="KW-0106">Calcium</keyword>
<dbReference type="RefSeq" id="XP_001748574.1">
    <property type="nucleotide sequence ID" value="XM_001748522.1"/>
</dbReference>
<keyword evidence="6" id="KW-0109">Calcium transport</keyword>
<feature type="domain" description="Aspartyl/asparaginy/proline hydroxylase" evidence="17">
    <location>
        <begin position="615"/>
        <end position="660"/>
    </location>
</feature>
<evidence type="ECO:0000256" key="10">
    <source>
        <dbReference type="ARBA" id="ARBA00022837"/>
    </source>
</evidence>
<protein>
    <recommendedName>
        <fullName evidence="4">Store-operated calcium entry-associated regulatory factor</fullName>
    </recommendedName>
    <alternativeName>
        <fullName evidence="14">Transmembrane protein 66</fullName>
    </alternativeName>
</protein>
<dbReference type="PANTHER" id="PTHR15929">
    <property type="entry name" value="STORE-OPERATED CALCIUM ENTRY-ASSOCIATED REGULATORY FACTOR"/>
    <property type="match status" value="1"/>
</dbReference>
<evidence type="ECO:0000256" key="6">
    <source>
        <dbReference type="ARBA" id="ARBA00022568"/>
    </source>
</evidence>
<feature type="chain" id="PRO_5002745206" description="Store-operated calcium entry-associated regulatory factor" evidence="16">
    <location>
        <begin position="22"/>
        <end position="1044"/>
    </location>
</feature>
<dbReference type="SUPFAM" id="SSF56281">
    <property type="entry name" value="Metallo-hydrolase/oxidoreductase"/>
    <property type="match status" value="1"/>
</dbReference>
<gene>
    <name evidence="19" type="ORF">MONBRDRAFT_33739</name>
</gene>
<evidence type="ECO:0000259" key="17">
    <source>
        <dbReference type="Pfam" id="PF05118"/>
    </source>
</evidence>
<dbReference type="InterPro" id="IPR001279">
    <property type="entry name" value="Metallo-B-lactamas"/>
</dbReference>
<evidence type="ECO:0000259" key="18">
    <source>
        <dbReference type="Pfam" id="PF12706"/>
    </source>
</evidence>
<dbReference type="InterPro" id="IPR036866">
    <property type="entry name" value="RibonucZ/Hydroxyglut_hydro"/>
</dbReference>
<comment type="subcellular location">
    <subcellularLocation>
        <location evidence="1">Endoplasmic reticulum membrane</location>
        <topology evidence="1">Single-pass type I membrane protein</topology>
    </subcellularLocation>
</comment>
<dbReference type="InterPro" id="IPR007803">
    <property type="entry name" value="Asp/Arg/Pro-Hydrxlase"/>
</dbReference>
<dbReference type="GO" id="GO:0005789">
    <property type="term" value="C:endoplasmic reticulum membrane"/>
    <property type="evidence" value="ECO:0000318"/>
    <property type="project" value="GO_Central"/>
</dbReference>
<keyword evidence="7" id="KW-0812">Transmembrane</keyword>
<evidence type="ECO:0000256" key="11">
    <source>
        <dbReference type="ARBA" id="ARBA00022989"/>
    </source>
</evidence>
<dbReference type="GO" id="GO:0006816">
    <property type="term" value="P:calcium ion transport"/>
    <property type="evidence" value="ECO:0007669"/>
    <property type="project" value="UniProtKB-KW"/>
</dbReference>
<dbReference type="Gene3D" id="3.60.15.10">
    <property type="entry name" value="Ribonuclease Z/Hydroxyacylglutathione hydrolase-like"/>
    <property type="match status" value="1"/>
</dbReference>
<evidence type="ECO:0000313" key="20">
    <source>
        <dbReference type="Proteomes" id="UP000001357"/>
    </source>
</evidence>
<comment type="similarity">
    <text evidence="3">Belongs to the aspartyl/asparaginyl beta-hydroxylase family.</text>
</comment>
<feature type="compositionally biased region" description="Polar residues" evidence="15">
    <location>
        <begin position="883"/>
        <end position="893"/>
    </location>
</feature>
<evidence type="ECO:0000256" key="1">
    <source>
        <dbReference type="ARBA" id="ARBA00004115"/>
    </source>
</evidence>
<dbReference type="InParanoid" id="A9V768"/>
<evidence type="ECO:0000256" key="3">
    <source>
        <dbReference type="ARBA" id="ARBA00007730"/>
    </source>
</evidence>
<dbReference type="EMBL" id="CH991564">
    <property type="protein sequence ID" value="EDQ86738.1"/>
    <property type="molecule type" value="Genomic_DNA"/>
</dbReference>
<dbReference type="GO" id="GO:2001256">
    <property type="term" value="P:regulation of store-operated calcium entry"/>
    <property type="evidence" value="ECO:0000318"/>
    <property type="project" value="GO_Central"/>
</dbReference>
<evidence type="ECO:0000256" key="15">
    <source>
        <dbReference type="SAM" id="MobiDB-lite"/>
    </source>
</evidence>
<dbReference type="Pfam" id="PF05118">
    <property type="entry name" value="Asp_Arg_Hydrox"/>
    <property type="match status" value="1"/>
</dbReference>
<dbReference type="SUPFAM" id="SSF51197">
    <property type="entry name" value="Clavaminate synthase-like"/>
    <property type="match status" value="1"/>
</dbReference>
<dbReference type="STRING" id="81824.A9V768"/>
<dbReference type="InterPro" id="IPR027443">
    <property type="entry name" value="IPNS-like_sf"/>
</dbReference>
<evidence type="ECO:0000256" key="5">
    <source>
        <dbReference type="ARBA" id="ARBA00022448"/>
    </source>
</evidence>
<evidence type="ECO:0000256" key="2">
    <source>
        <dbReference type="ARBA" id="ARBA00006833"/>
    </source>
</evidence>
<proteinExistence type="inferred from homology"/>
<evidence type="ECO:0000256" key="13">
    <source>
        <dbReference type="ARBA" id="ARBA00023136"/>
    </source>
</evidence>
<evidence type="ECO:0000313" key="19">
    <source>
        <dbReference type="EMBL" id="EDQ86738.1"/>
    </source>
</evidence>
<evidence type="ECO:0000256" key="8">
    <source>
        <dbReference type="ARBA" id="ARBA00022729"/>
    </source>
</evidence>
<dbReference type="CDD" id="cd16279">
    <property type="entry name" value="metallo-hydrolase-like_MBL-fold"/>
    <property type="match status" value="1"/>
</dbReference>
<dbReference type="SUPFAM" id="SSF48452">
    <property type="entry name" value="TPR-like"/>
    <property type="match status" value="1"/>
</dbReference>
<feature type="region of interest" description="Disordered" evidence="15">
    <location>
        <begin position="185"/>
        <end position="229"/>
    </location>
</feature>
<feature type="region of interest" description="Disordered" evidence="15">
    <location>
        <begin position="851"/>
        <end position="906"/>
    </location>
</feature>
<feature type="signal peptide" evidence="16">
    <location>
        <begin position="1"/>
        <end position="21"/>
    </location>
</feature>
<dbReference type="Gene3D" id="1.25.40.10">
    <property type="entry name" value="Tetratricopeptide repeat domain"/>
    <property type="match status" value="1"/>
</dbReference>
<keyword evidence="9" id="KW-0256">Endoplasmic reticulum</keyword>
<keyword evidence="12" id="KW-0406">Ion transport</keyword>
<evidence type="ECO:0000256" key="4">
    <source>
        <dbReference type="ARBA" id="ARBA00016584"/>
    </source>
</evidence>
<dbReference type="Pfam" id="PF12706">
    <property type="entry name" value="Lactamase_B_2"/>
    <property type="match status" value="1"/>
</dbReference>
<evidence type="ECO:0000256" key="16">
    <source>
        <dbReference type="SAM" id="SignalP"/>
    </source>
</evidence>
<keyword evidence="20" id="KW-1185">Reference proteome</keyword>
<sequence length="1044" mass="112790">MTPRALPLLLLVGVAVAVVAGFSSGGKDRVLLDQVKVLTLKAGAMTTGRRSSPVPQLKCVGGSAGCRDAPERVQCINQGSDGYDIQWECKADLPARVRFGSVEVVCEGYSYADDPYILAGSCGLEYSLESTGAGQSDGYDRRYSRSYEARHESGGGLGSLLSMIVMGALVFFALRACAGSRTPTGYGNDSTFRPGGGPGGPGAPPPGYPPGGPGCNPSPSAPPGTGTGGGGFWTGLGVGGLLGTLFGRAGRPRYGYGYNQGYGYGMNQGYNPGFQRPRFGGGFGGGGFGSGGGGAGAMPRAASAAASQAKTAPGGAQALDWDAEMRSYLTCTQTVTELEQQGSFTPALLAARRCAQEHPRTPPAFYNLAHARKQSMAFDVLNNMALAYASTNELQFAAAMYEQSLRAPNASAAWEQVLTVAKVEELLPLGLWAAEQNHTSEAMTFFQRVFEGEASSKMRRVAAASLLELLNAGSEPEQKLQRDRILSQALTMGLFQHPQQRPAFLYSQPVLTQAWHEPPAAHERLARELRALAPALVQDVKALQPIDAHLTVRDGEGLAVTGQWDQLVMMRNGHINHQVLSRLSQSGATLFRLLYQYSRDMPKGSCEISFLAQGSALRVANESRAWANGELLLFDDSFEHEVWNNASQPRVILIFDVWHPDLEELQFEERRERRSIWALGRGDAMNMSAKAARSRLVLLGTGPSTCVPNIGCLLGLRGERSPCAVCKEAHTNPISRNKRTNPSMLLQYKAAEADEYTNILFDCGKTFRSQVERFFPKFEVKGLDAILLTHDHADAVLGLDDLRDLQRYVVVKNEETQESTWQVEEPMQVFCSDQTFNRLGQAFPYLVTGESSPRITTGDKSNEDVEAAATAGAASPSEVVDAPSQTGEASTQADPGPVKAGTKEPKRHISQLKWNVVADLDEESKTEDAAFNVHGLEVKPLRLHHGGTYLALGFLFGAHGTRVAYLSDTNGLPARTMRKHTTHFSLPQSLELIRELRPKQTYLVGMSHEFNYHKHNAQLAKLAEAEGLNVAMGYDGLHLDDLAL</sequence>
<reference evidence="19 20" key="1">
    <citation type="journal article" date="2008" name="Nature">
        <title>The genome of the choanoflagellate Monosiga brevicollis and the origin of metazoans.</title>
        <authorList>
            <consortium name="JGI Sequencing"/>
            <person name="King N."/>
            <person name="Westbrook M.J."/>
            <person name="Young S.L."/>
            <person name="Kuo A."/>
            <person name="Abedin M."/>
            <person name="Chapman J."/>
            <person name="Fairclough S."/>
            <person name="Hellsten U."/>
            <person name="Isogai Y."/>
            <person name="Letunic I."/>
            <person name="Marr M."/>
            <person name="Pincus D."/>
            <person name="Putnam N."/>
            <person name="Rokas A."/>
            <person name="Wright K.J."/>
            <person name="Zuzow R."/>
            <person name="Dirks W."/>
            <person name="Good M."/>
            <person name="Goodstein D."/>
            <person name="Lemons D."/>
            <person name="Li W."/>
            <person name="Lyons J.B."/>
            <person name="Morris A."/>
            <person name="Nichols S."/>
            <person name="Richter D.J."/>
            <person name="Salamov A."/>
            <person name="Bork P."/>
            <person name="Lim W.A."/>
            <person name="Manning G."/>
            <person name="Miller W.T."/>
            <person name="McGinnis W."/>
            <person name="Shapiro H."/>
            <person name="Tjian R."/>
            <person name="Grigoriev I.V."/>
            <person name="Rokhsar D."/>
        </authorList>
    </citation>
    <scope>NUCLEOTIDE SEQUENCE [LARGE SCALE GENOMIC DNA]</scope>
    <source>
        <strain evidence="20">MX1 / ATCC 50154</strain>
    </source>
</reference>
<dbReference type="KEGG" id="mbr:MONBRDRAFT_33739"/>
<keyword evidence="13" id="KW-0472">Membrane</keyword>
<evidence type="ECO:0000256" key="12">
    <source>
        <dbReference type="ARBA" id="ARBA00023065"/>
    </source>
</evidence>
<dbReference type="Gene3D" id="2.60.120.330">
    <property type="entry name" value="B-lactam Antibiotic, Isopenicillin N Synthase, Chain"/>
    <property type="match status" value="1"/>
</dbReference>
<keyword evidence="5" id="KW-0813">Transport</keyword>
<dbReference type="InterPro" id="IPR011990">
    <property type="entry name" value="TPR-like_helical_dom_sf"/>
</dbReference>
<evidence type="ECO:0000256" key="14">
    <source>
        <dbReference type="ARBA" id="ARBA00031116"/>
    </source>
</evidence>
<dbReference type="InterPro" id="IPR009567">
    <property type="entry name" value="SARAF"/>
</dbReference>
<feature type="domain" description="Metallo-beta-lactamase" evidence="18">
    <location>
        <begin position="757"/>
        <end position="855"/>
    </location>
</feature>
<dbReference type="Pfam" id="PF06682">
    <property type="entry name" value="SARAF"/>
    <property type="match status" value="1"/>
</dbReference>
<organism evidence="19 20">
    <name type="scientific">Monosiga brevicollis</name>
    <name type="common">Choanoflagellate</name>
    <dbReference type="NCBI Taxonomy" id="81824"/>
    <lineage>
        <taxon>Eukaryota</taxon>
        <taxon>Choanoflagellata</taxon>
        <taxon>Craspedida</taxon>
        <taxon>Salpingoecidae</taxon>
        <taxon>Monosiga</taxon>
    </lineage>
</organism>
<evidence type="ECO:0000256" key="7">
    <source>
        <dbReference type="ARBA" id="ARBA00022692"/>
    </source>
</evidence>
<dbReference type="eggNOG" id="KOG3696">
    <property type="taxonomic scope" value="Eukaryota"/>
</dbReference>
<dbReference type="Proteomes" id="UP000001357">
    <property type="component" value="Unassembled WGS sequence"/>
</dbReference>
<name>A9V768_MONBE</name>
<dbReference type="GeneID" id="5893794"/>
<comment type="similarity">
    <text evidence="2">Belongs to the SARAF family.</text>
</comment>
<dbReference type="PANTHER" id="PTHR15929:SF0">
    <property type="entry name" value="STORE-OPERATED CALCIUM ENTRY-ASSOCIATED REGULATORY FACTOR"/>
    <property type="match status" value="1"/>
</dbReference>
<feature type="compositionally biased region" description="Pro residues" evidence="15">
    <location>
        <begin position="201"/>
        <end position="212"/>
    </location>
</feature>
<keyword evidence="11" id="KW-1133">Transmembrane helix</keyword>
<keyword evidence="8 16" id="KW-0732">Signal</keyword>
<dbReference type="AlphaFoldDB" id="A9V768"/>
<evidence type="ECO:0000256" key="9">
    <source>
        <dbReference type="ARBA" id="ARBA00022824"/>
    </source>
</evidence>